<dbReference type="RefSeq" id="XP_014542485.1">
    <property type="nucleotide sequence ID" value="XM_014686999.1"/>
</dbReference>
<reference evidence="1 2" key="1">
    <citation type="submission" date="2020-07" db="EMBL/GenBank/DDBJ databases">
        <title>Telomere length de novo assembly of all 7 chromosomes of the fungus, Metarhizium brunneum, using a novel assembly pipeline.</title>
        <authorList>
            <person name="Saud z."/>
            <person name="Kortsinoglou A."/>
            <person name="Kouvelis V.N."/>
            <person name="Butt T.M."/>
        </authorList>
    </citation>
    <scope>NUCLEOTIDE SEQUENCE [LARGE SCALE GENOMIC DNA]</scope>
    <source>
        <strain evidence="1 2">4556</strain>
    </source>
</reference>
<dbReference type="AlphaFoldDB" id="A0A7D5Z9B4"/>
<gene>
    <name evidence="1" type="ORF">G6M90_00g063990</name>
</gene>
<accession>A0A7D5Z9B4</accession>
<dbReference type="KEGG" id="mbrn:26244434"/>
<keyword evidence="2" id="KW-1185">Reference proteome</keyword>
<proteinExistence type="predicted"/>
<dbReference type="EMBL" id="CP058934">
    <property type="protein sequence ID" value="QLI69949.1"/>
    <property type="molecule type" value="Genomic_DNA"/>
</dbReference>
<protein>
    <submittedName>
        <fullName evidence="1">Uncharacterized protein</fullName>
    </submittedName>
</protein>
<evidence type="ECO:0000313" key="2">
    <source>
        <dbReference type="Proteomes" id="UP000510686"/>
    </source>
</evidence>
<dbReference type="Proteomes" id="UP000510686">
    <property type="component" value="Chromosome 3"/>
</dbReference>
<name>A0A7D5Z9B4_9HYPO</name>
<evidence type="ECO:0000313" key="1">
    <source>
        <dbReference type="EMBL" id="QLI69949.1"/>
    </source>
</evidence>
<dbReference type="OrthoDB" id="8964853at2759"/>
<organism evidence="1 2">
    <name type="scientific">Metarhizium brunneum</name>
    <dbReference type="NCBI Taxonomy" id="500148"/>
    <lineage>
        <taxon>Eukaryota</taxon>
        <taxon>Fungi</taxon>
        <taxon>Dikarya</taxon>
        <taxon>Ascomycota</taxon>
        <taxon>Pezizomycotina</taxon>
        <taxon>Sordariomycetes</taxon>
        <taxon>Hypocreomycetidae</taxon>
        <taxon>Hypocreales</taxon>
        <taxon>Clavicipitaceae</taxon>
        <taxon>Metarhizium</taxon>
    </lineage>
</organism>
<sequence>MFSSDRGARLSKESVQDLVAVIPSLRSVDPGKLSKHVVADGDGLVNRREAATICRNELMDGQCGNGVVRVSRLAYGVETGSEISVPAGNVADAFGQLENLTQLGRDVDLVAMEPFAVPDAGSTFEGLPQATKLLAFENDTCGVSS</sequence>
<dbReference type="GeneID" id="26244434"/>